<evidence type="ECO:0000313" key="2">
    <source>
        <dbReference type="EMBL" id="QGV78980.1"/>
    </source>
</evidence>
<dbReference type="AlphaFoldDB" id="A0A6I6F5P6"/>
<dbReference type="InterPro" id="IPR050458">
    <property type="entry name" value="LolB"/>
</dbReference>
<name>A0A6I6F5P6_9ACTN</name>
<sequence>MTASTMRTGTTGPLLLGVRHHGPGSARAVRAALDAAGPTAVLIEGPPEGDALLPLAADERMSPPVALLAHAVDDPGRASFWPMAEFSPEWVAIRWALAHGAEVRFIDLPATHTLAMAKDPTWRDGEGEEADGGDTDGQGYGLRVDPIAVLAETAGYDDPERWWEDVIEHRGTGAAPNGPPGAGDLGPGAGEPDPLAVFSGLADAMAALRETYGHGGHDRDLVREAHMRLQLRAARKAHGDGVAVVCGAWHVPALAEKTTVTADRALLKGLPKVRTDVTWVPWTHRRLARHSGYGAGIDSPGWYGHLFSAPDRPVERWMTKVAGLLRDEDRTVSSAHVIEAVRLAGTLAAMRGRPLAGLTETVDAVRAVMCEGSDVPLGLITDRLIIGDALGEVPDSAPAVPLQRDLTRLQRTLRLKPEALERELDLDLRKDTDAARSRLLHRLRLLGVDWGEPSGGRAGTGTFREGWRLRWEPELHVKVAEAGVWGTTVLAAATARARADAASATALAEITALAERCLLAGLPDALPVVMRALADRAALDADVGHLAQALPALARSLRYGDVRSTDTAALAKVATGLALRICVGLPPACTGLDADGADEMRGHLDAVHTAVRLLPGTADGSGDTGEDVTARWAAVLHRLAARDSVPGVIRGRAARLLLDDGRLAPDEAARLMGLALSPGTPPAGAAAWIEGFVGGGTSHPGGGMLLVHDERLLGLVDAWLTGVPAEAFTDVLPLLRRTFSAYEPGVRRTLGELVRRGPSPQGPSRAGAAPPGFAAGLDERRADAVLPLLRLLLGAAGDDDNELLGAGR</sequence>
<dbReference type="InterPro" id="IPR043737">
    <property type="entry name" value="DUF5682"/>
</dbReference>
<dbReference type="Pfam" id="PF18934">
    <property type="entry name" value="DUF5682"/>
    <property type="match status" value="1"/>
</dbReference>
<reference evidence="2 3" key="1">
    <citation type="submission" date="2018-12" db="EMBL/GenBank/DDBJ databases">
        <title>Complete genome sequence of Streptomyces ficellus NRRL8067, the producer of ficellomycin, feldamycin and nojirimycin.</title>
        <authorList>
            <person name="Zhang H."/>
            <person name="Yue R."/>
            <person name="Liu Y."/>
            <person name="Li M."/>
            <person name="Mu H."/>
            <person name="Zhang J."/>
        </authorList>
    </citation>
    <scope>NUCLEOTIDE SEQUENCE [LARGE SCALE GENOMIC DNA]</scope>
    <source>
        <strain evidence="2 3">NRRL 8067</strain>
    </source>
</reference>
<accession>A0A6I6F5P6</accession>
<dbReference type="PANTHER" id="PTHR30634:SF14">
    <property type="match status" value="1"/>
</dbReference>
<dbReference type="RefSeq" id="WP_156692768.1">
    <property type="nucleotide sequence ID" value="NZ_CP034279.1"/>
</dbReference>
<proteinExistence type="predicted"/>
<keyword evidence="3" id="KW-1185">Reference proteome</keyword>
<dbReference type="Proteomes" id="UP000422572">
    <property type="component" value="Chromosome"/>
</dbReference>
<feature type="region of interest" description="Disordered" evidence="1">
    <location>
        <begin position="753"/>
        <end position="773"/>
    </location>
</feature>
<protein>
    <submittedName>
        <fullName evidence="2">Uncharacterized protein</fullName>
    </submittedName>
</protein>
<dbReference type="OrthoDB" id="9768066at2"/>
<feature type="compositionally biased region" description="Low complexity" evidence="1">
    <location>
        <begin position="756"/>
        <end position="773"/>
    </location>
</feature>
<gene>
    <name evidence="2" type="ORF">EIZ62_12505</name>
</gene>
<organism evidence="2 3">
    <name type="scientific">Streptomyces ficellus</name>
    <dbReference type="NCBI Taxonomy" id="1977088"/>
    <lineage>
        <taxon>Bacteria</taxon>
        <taxon>Bacillati</taxon>
        <taxon>Actinomycetota</taxon>
        <taxon>Actinomycetes</taxon>
        <taxon>Kitasatosporales</taxon>
        <taxon>Streptomycetaceae</taxon>
        <taxon>Streptomyces</taxon>
    </lineage>
</organism>
<dbReference type="EMBL" id="CP034279">
    <property type="protein sequence ID" value="QGV78980.1"/>
    <property type="molecule type" value="Genomic_DNA"/>
</dbReference>
<feature type="compositionally biased region" description="Gly residues" evidence="1">
    <location>
        <begin position="180"/>
        <end position="189"/>
    </location>
</feature>
<evidence type="ECO:0000256" key="1">
    <source>
        <dbReference type="SAM" id="MobiDB-lite"/>
    </source>
</evidence>
<feature type="region of interest" description="Disordered" evidence="1">
    <location>
        <begin position="170"/>
        <end position="190"/>
    </location>
</feature>
<evidence type="ECO:0000313" key="3">
    <source>
        <dbReference type="Proteomes" id="UP000422572"/>
    </source>
</evidence>
<dbReference type="KEGG" id="sfic:EIZ62_12505"/>
<dbReference type="PANTHER" id="PTHR30634">
    <property type="entry name" value="OUTER MEMBRANE LOLAB LIPOPROTEIN INSERTION APPARATUS"/>
    <property type="match status" value="1"/>
</dbReference>